<dbReference type="EMBL" id="OM869551">
    <property type="protein sequence ID" value="UPW41162.1"/>
    <property type="molecule type" value="Genomic_DNA"/>
</dbReference>
<name>A0A976N175_9VIRU</name>
<accession>A0A976N175</accession>
<protein>
    <submittedName>
        <fullName evidence="1">Uncharacterized protein</fullName>
    </submittedName>
</protein>
<reference evidence="1" key="1">
    <citation type="submission" date="2022-02" db="EMBL/GenBank/DDBJ databases">
        <title>Towards deciphering the DNA virus diversity associated with rodent species in the families Cricetidae and Heteromyidae.</title>
        <authorList>
            <person name="Lund M."/>
            <person name="Larsen B.B."/>
            <person name="Gryseels S."/>
            <person name="Kraberger S."/>
            <person name="Rowsey D.M."/>
            <person name="Steger L."/>
            <person name="Yule K.M."/>
            <person name="Upham N.S."/>
            <person name="Worobey M."/>
            <person name="Van Doorslaer K."/>
            <person name="Varsani A."/>
        </authorList>
    </citation>
    <scope>NUCLEOTIDE SEQUENCE</scope>
    <source>
        <strain evidence="1">UA08Rod_5342</strain>
    </source>
</reference>
<organism evidence="1">
    <name type="scientific">Sigmofec virus UA08Rod_5342</name>
    <dbReference type="NCBI Taxonomy" id="2929420"/>
    <lineage>
        <taxon>Viruses</taxon>
        <taxon>Monodnaviria</taxon>
        <taxon>Sangervirae</taxon>
        <taxon>Phixviricota</taxon>
        <taxon>Malgrandaviricetes</taxon>
        <taxon>Petitvirales</taxon>
        <taxon>Microviridae</taxon>
    </lineage>
</organism>
<evidence type="ECO:0000313" key="1">
    <source>
        <dbReference type="EMBL" id="UPW41162.1"/>
    </source>
</evidence>
<proteinExistence type="predicted"/>
<sequence length="29" mass="3580">MKRYRAIARFAPMNHYLNRVVNYRGGRRL</sequence>